<comment type="caution">
    <text evidence="4">The sequence shown here is derived from an EMBL/GenBank/DDBJ whole genome shotgun (WGS) entry which is preliminary data.</text>
</comment>
<name>A0A015NHU1_RHIIW</name>
<dbReference type="PRINTS" id="PR00109">
    <property type="entry name" value="TYRKINASE"/>
</dbReference>
<dbReference type="InterPro" id="IPR050767">
    <property type="entry name" value="Sel1_AlgK"/>
</dbReference>
<dbReference type="PANTHER" id="PTHR11102:SF160">
    <property type="entry name" value="ERAD-ASSOCIATED E3 UBIQUITIN-PROTEIN LIGASE COMPONENT HRD3"/>
    <property type="match status" value="1"/>
</dbReference>
<dbReference type="InterPro" id="IPR001245">
    <property type="entry name" value="Ser-Thr/Tyr_kinase_cat_dom"/>
</dbReference>
<dbReference type="PROSITE" id="PS50011">
    <property type="entry name" value="PROTEIN_KINASE_DOM"/>
    <property type="match status" value="1"/>
</dbReference>
<feature type="region of interest" description="Disordered" evidence="2">
    <location>
        <begin position="301"/>
        <end position="326"/>
    </location>
</feature>
<dbReference type="PANTHER" id="PTHR11102">
    <property type="entry name" value="SEL-1-LIKE PROTEIN"/>
    <property type="match status" value="1"/>
</dbReference>
<dbReference type="InterPro" id="IPR011009">
    <property type="entry name" value="Kinase-like_dom_sf"/>
</dbReference>
<evidence type="ECO:0000313" key="4">
    <source>
        <dbReference type="EMBL" id="EXX78988.1"/>
    </source>
</evidence>
<dbReference type="SMR" id="A0A015NHU1"/>
<keyword evidence="5" id="KW-1185">Reference proteome</keyword>
<dbReference type="Pfam" id="PF08238">
    <property type="entry name" value="Sel1"/>
    <property type="match status" value="18"/>
</dbReference>
<dbReference type="InterPro" id="IPR011990">
    <property type="entry name" value="TPR-like_helical_dom_sf"/>
</dbReference>
<evidence type="ECO:0000256" key="1">
    <source>
        <dbReference type="ARBA" id="ARBA00038101"/>
    </source>
</evidence>
<dbReference type="EMBL" id="JEMT01006431">
    <property type="protein sequence ID" value="EXX78988.1"/>
    <property type="molecule type" value="Genomic_DNA"/>
</dbReference>
<reference evidence="4 5" key="1">
    <citation type="submission" date="2014-02" db="EMBL/GenBank/DDBJ databases">
        <title>Single nucleus genome sequencing reveals high similarity among nuclei of an endomycorrhizal fungus.</title>
        <authorList>
            <person name="Lin K."/>
            <person name="Geurts R."/>
            <person name="Zhang Z."/>
            <person name="Limpens E."/>
            <person name="Saunders D.G."/>
            <person name="Mu D."/>
            <person name="Pang E."/>
            <person name="Cao H."/>
            <person name="Cha H."/>
            <person name="Lin T."/>
            <person name="Zhou Q."/>
            <person name="Shang Y."/>
            <person name="Li Y."/>
            <person name="Ivanov S."/>
            <person name="Sharma T."/>
            <person name="Velzen R.V."/>
            <person name="Ruijter N.D."/>
            <person name="Aanen D.K."/>
            <person name="Win J."/>
            <person name="Kamoun S."/>
            <person name="Bisseling T."/>
            <person name="Huang S."/>
        </authorList>
    </citation>
    <scope>NUCLEOTIDE SEQUENCE [LARGE SCALE GENOMIC DNA]</scope>
    <source>
        <strain evidence="5">DAOM197198w</strain>
    </source>
</reference>
<dbReference type="HOGENOM" id="CLU_000288_7_12_1"/>
<dbReference type="SUPFAM" id="SSF81901">
    <property type="entry name" value="HCP-like"/>
    <property type="match status" value="5"/>
</dbReference>
<dbReference type="Proteomes" id="UP000022910">
    <property type="component" value="Unassembled WGS sequence"/>
</dbReference>
<evidence type="ECO:0000313" key="5">
    <source>
        <dbReference type="Proteomes" id="UP000022910"/>
    </source>
</evidence>
<dbReference type="InterPro" id="IPR006597">
    <property type="entry name" value="Sel1-like"/>
</dbReference>
<feature type="domain" description="Protein kinase" evidence="3">
    <location>
        <begin position="34"/>
        <end position="296"/>
    </location>
</feature>
<accession>A0A015NHU1</accession>
<dbReference type="GO" id="GO:0004672">
    <property type="term" value="F:protein kinase activity"/>
    <property type="evidence" value="ECO:0007669"/>
    <property type="project" value="InterPro"/>
</dbReference>
<dbReference type="Gene3D" id="1.25.40.10">
    <property type="entry name" value="Tetratricopeptide repeat domain"/>
    <property type="match status" value="7"/>
</dbReference>
<dbReference type="Gene3D" id="1.10.510.10">
    <property type="entry name" value="Transferase(Phosphotransferase) domain 1"/>
    <property type="match status" value="1"/>
</dbReference>
<proteinExistence type="inferred from homology"/>
<dbReference type="InterPro" id="IPR000719">
    <property type="entry name" value="Prot_kinase_dom"/>
</dbReference>
<dbReference type="AlphaFoldDB" id="A0A015NHU1"/>
<gene>
    <name evidence="4" type="ORF">RirG_009930</name>
</gene>
<protein>
    <submittedName>
        <fullName evidence="4">Tpk1p</fullName>
    </submittedName>
</protein>
<evidence type="ECO:0000259" key="3">
    <source>
        <dbReference type="PROSITE" id="PS50011"/>
    </source>
</evidence>
<comment type="similarity">
    <text evidence="1">Belongs to the sel-1 family.</text>
</comment>
<dbReference type="GO" id="GO:0005524">
    <property type="term" value="F:ATP binding"/>
    <property type="evidence" value="ECO:0007669"/>
    <property type="project" value="InterPro"/>
</dbReference>
<sequence>MSKDTKTKDLNYYIDWLKKSIDNENIKLYEYQSFKDIQWKGSGSYGNVYRVNLENSNRLFALKSFVNVNNKQTFEEVLKELKLHRSVDCHENIIRLYGITNVKFDAIQNCSFVLEYADSGTLNTYLTDHFSELDWSDKYHLASQLASAIEFLHGEDIIHRDLHGDNILINQKNIKLADFGLSKKIIEASSSTSKVLGVMPYVDPKSFDDKEKYKLNKKSDVYSVGVLLWQISSGYKPFHEVDHSVSLMLSILKGKREKIIDGTPVKYSDLYRECWRGEPNKRPNIREVVSTLKSIIEIDTTTDHTNEKKETHSRNEDEIISESSKRTKDLNDELMPNSELNSIPSGSNKKFEGSINEIIISKDESNIIKEDENRMASNQKYGSPSNANASDQVNQVTGSSISLINFLDVDKLIAFIIKKHDNGITFDQAQQLISKQILQTNQTTDQLIKWLSENQDKTQYIWFLGLFYYYNIGVEDDIKAFEWFSKAAEDNYSIAQVYLAKCYYDGYGTTCNIKLAFHWYQKSVENGSVIGQFYLGNCYEFGIGTVQNEKESVNWYNIAADNGNATAKFSLANCYRLGKGVDKDEIKAFNYYETLAKQEFSDAQLQLGDCYYQGIGTGVDTIQAKCWYEKAANNGNTIIAKNNLKKYYNVKTRVETDKSKKINLYKVLFHKSLSRFGLYCIGKLLLKTNYEKSLYFFQKAAENGCKFAQYNLGGCYQLGDGVRQDLRKSFELYMKSAKQGYINAQSQLIYCYDFGFGTEIDRVKAFEFAKIIAEKGYKHAQFILGEHYAYGEGVDKDERKAFELFNKLAKESKYLSSNKEIEINKRKDFDYSKIFVDDINMNSKLGNCYDKGIGTVINKKKAFKLYKIAAEKGENFAQNSLGFLYEYGEGTEMNLEKAIYWYNIAAENGNIVAQYNLGNCYNYGKGVEKNERKAFEYYKIAAEKGDLDALYQLGYCFDKGIGTEINKTIAFELYKLAAVKGYVDAQYQLGHCYYEGIGTEIDKANAFEYYKIAAENGNNYAQNSLGFLYGNGEGTKKNLEKAFYWYNKAAENGNRVAQYSLGECYELGNGVKKDEIKAFEYNKKSAENGHISAKFQLGYYYVNGIGTEIDKEKGFELYNEAAGSNIQVDPIENDEKLASDLGEVNNWYHKAAEDDNKLPLFKLGNFYELGKGVCKNKVRAFEFYKKSADQGFSDAQYKVDTFMNELGLK</sequence>
<evidence type="ECO:0000256" key="2">
    <source>
        <dbReference type="SAM" id="MobiDB-lite"/>
    </source>
</evidence>
<dbReference type="SUPFAM" id="SSF56112">
    <property type="entry name" value="Protein kinase-like (PK-like)"/>
    <property type="match status" value="1"/>
</dbReference>
<organism evidence="4 5">
    <name type="scientific">Rhizophagus irregularis (strain DAOM 197198w)</name>
    <name type="common">Glomus intraradices</name>
    <dbReference type="NCBI Taxonomy" id="1432141"/>
    <lineage>
        <taxon>Eukaryota</taxon>
        <taxon>Fungi</taxon>
        <taxon>Fungi incertae sedis</taxon>
        <taxon>Mucoromycota</taxon>
        <taxon>Glomeromycotina</taxon>
        <taxon>Glomeromycetes</taxon>
        <taxon>Glomerales</taxon>
        <taxon>Glomeraceae</taxon>
        <taxon>Rhizophagus</taxon>
    </lineage>
</organism>
<dbReference type="Pfam" id="PF07714">
    <property type="entry name" value="PK_Tyr_Ser-Thr"/>
    <property type="match status" value="1"/>
</dbReference>
<dbReference type="SMART" id="SM00671">
    <property type="entry name" value="SEL1"/>
    <property type="match status" value="18"/>
</dbReference>
<dbReference type="STRING" id="1432141.A0A015NHU1"/>